<reference evidence="7 8" key="1">
    <citation type="journal article" date="2019" name="Int. J. Syst. Evol. Microbiol.">
        <title>The Global Catalogue of Microorganisms (GCM) 10K type strain sequencing project: providing services to taxonomists for standard genome sequencing and annotation.</title>
        <authorList>
            <consortium name="The Broad Institute Genomics Platform"/>
            <consortium name="The Broad Institute Genome Sequencing Center for Infectious Disease"/>
            <person name="Wu L."/>
            <person name="Ma J."/>
        </authorList>
    </citation>
    <scope>NUCLEOTIDE SEQUENCE [LARGE SCALE GENOMIC DNA]</scope>
    <source>
        <strain evidence="7 8">JCM 11136</strain>
    </source>
</reference>
<comment type="subcellular location">
    <subcellularLocation>
        <location evidence="1">Cell membrane</location>
        <topology evidence="1">Multi-pass membrane protein</topology>
    </subcellularLocation>
</comment>
<dbReference type="InterPro" id="IPR011701">
    <property type="entry name" value="MFS"/>
</dbReference>
<accession>A0ABN1Q4M1</accession>
<proteinExistence type="predicted"/>
<name>A0ABN1Q4M1_9ACTN</name>
<protein>
    <submittedName>
        <fullName evidence="7">MFS transporter</fullName>
    </submittedName>
</protein>
<dbReference type="RefSeq" id="WP_343952076.1">
    <property type="nucleotide sequence ID" value="NZ_BAAAHQ010000023.1"/>
</dbReference>
<feature type="transmembrane region" description="Helical" evidence="6">
    <location>
        <begin position="378"/>
        <end position="395"/>
    </location>
</feature>
<evidence type="ECO:0000313" key="7">
    <source>
        <dbReference type="EMBL" id="GAA0937335.1"/>
    </source>
</evidence>
<keyword evidence="3 6" id="KW-0812">Transmembrane</keyword>
<evidence type="ECO:0000256" key="1">
    <source>
        <dbReference type="ARBA" id="ARBA00004651"/>
    </source>
</evidence>
<dbReference type="EMBL" id="BAAAHQ010000023">
    <property type="protein sequence ID" value="GAA0937335.1"/>
    <property type="molecule type" value="Genomic_DNA"/>
</dbReference>
<feature type="transmembrane region" description="Helical" evidence="6">
    <location>
        <begin position="173"/>
        <end position="193"/>
    </location>
</feature>
<comment type="caution">
    <text evidence="7">The sequence shown here is derived from an EMBL/GenBank/DDBJ whole genome shotgun (WGS) entry which is preliminary data.</text>
</comment>
<evidence type="ECO:0000256" key="3">
    <source>
        <dbReference type="ARBA" id="ARBA00022692"/>
    </source>
</evidence>
<dbReference type="PANTHER" id="PTHR23513:SF11">
    <property type="entry name" value="STAPHYLOFERRIN A TRANSPORTER"/>
    <property type="match status" value="1"/>
</dbReference>
<dbReference type="PANTHER" id="PTHR23513">
    <property type="entry name" value="INTEGRAL MEMBRANE EFFLUX PROTEIN-RELATED"/>
    <property type="match status" value="1"/>
</dbReference>
<evidence type="ECO:0000256" key="6">
    <source>
        <dbReference type="SAM" id="Phobius"/>
    </source>
</evidence>
<keyword evidence="8" id="KW-1185">Reference proteome</keyword>
<dbReference type="SUPFAM" id="SSF103473">
    <property type="entry name" value="MFS general substrate transporter"/>
    <property type="match status" value="1"/>
</dbReference>
<sequence>MSPSDQRAASGSGWTPDFTRFFLARTTSVAGDMMLPVALTAAMVQNGYGATGVGYALAAQIAPLAIFVVFGGVLVDRFGARRMMAGADLGRLLVQGVLAASFFVTTPPLWLVLVLLVLVGLGTAAFQPGVATVIPQVAADVQRANATLRVAESLMTVLGPALAGLLLTVSTPATVLAVDAATFAVSGLCLLSMRTRLQVPRRGRPAPLSTQLVEGWHHFRARPWLWGVILIWMFGALTAFGPHQTLGAAVITTTHGTAAFGLVMAMLGAGSVVGGLLAARIRPRHPLRAGACAMAGFVLAPLVVALDLPVPLLAAGHAVAGASVAFWLVMFHTSVQTHIPPAVLARVHAYDVAGSLVMQPVGRAVAGPVSQEVGVQPYLLFSSAMIVVVVALLLASPAIRDLRRADAPTPDP</sequence>
<dbReference type="Proteomes" id="UP001501578">
    <property type="component" value="Unassembled WGS sequence"/>
</dbReference>
<organism evidence="7 8">
    <name type="scientific">Nonomuraea longicatena</name>
    <dbReference type="NCBI Taxonomy" id="83682"/>
    <lineage>
        <taxon>Bacteria</taxon>
        <taxon>Bacillati</taxon>
        <taxon>Actinomycetota</taxon>
        <taxon>Actinomycetes</taxon>
        <taxon>Streptosporangiales</taxon>
        <taxon>Streptosporangiaceae</taxon>
        <taxon>Nonomuraea</taxon>
    </lineage>
</organism>
<evidence type="ECO:0000256" key="5">
    <source>
        <dbReference type="ARBA" id="ARBA00023136"/>
    </source>
</evidence>
<evidence type="ECO:0000313" key="8">
    <source>
        <dbReference type="Proteomes" id="UP001501578"/>
    </source>
</evidence>
<feature type="transmembrane region" description="Helical" evidence="6">
    <location>
        <begin position="224"/>
        <end position="246"/>
    </location>
</feature>
<dbReference type="InterPro" id="IPR036259">
    <property type="entry name" value="MFS_trans_sf"/>
</dbReference>
<gene>
    <name evidence="7" type="ORF">GCM10009560_46590</name>
</gene>
<dbReference type="CDD" id="cd06173">
    <property type="entry name" value="MFS_MefA_like"/>
    <property type="match status" value="1"/>
</dbReference>
<feature type="transmembrane region" description="Helical" evidence="6">
    <location>
        <begin position="258"/>
        <end position="279"/>
    </location>
</feature>
<keyword evidence="2" id="KW-1003">Cell membrane</keyword>
<dbReference type="Pfam" id="PF07690">
    <property type="entry name" value="MFS_1"/>
    <property type="match status" value="1"/>
</dbReference>
<dbReference type="Gene3D" id="1.20.1250.20">
    <property type="entry name" value="MFS general substrate transporter like domains"/>
    <property type="match status" value="1"/>
</dbReference>
<feature type="transmembrane region" description="Helical" evidence="6">
    <location>
        <begin position="53"/>
        <end position="75"/>
    </location>
</feature>
<keyword evidence="4 6" id="KW-1133">Transmembrane helix</keyword>
<evidence type="ECO:0000256" key="4">
    <source>
        <dbReference type="ARBA" id="ARBA00022989"/>
    </source>
</evidence>
<keyword evidence="5 6" id="KW-0472">Membrane</keyword>
<evidence type="ECO:0000256" key="2">
    <source>
        <dbReference type="ARBA" id="ARBA00022475"/>
    </source>
</evidence>